<keyword evidence="1 6" id="KW-0004">4Fe-4S</keyword>
<dbReference type="PROSITE" id="PS00198">
    <property type="entry name" value="4FE4S_FER_1"/>
    <property type="match status" value="1"/>
</dbReference>
<reference evidence="8 9" key="1">
    <citation type="submission" date="2015-01" db="EMBL/GenBank/DDBJ databases">
        <title>Deinococcus puniceus/DY1/ whole genome sequencing.</title>
        <authorList>
            <person name="Kim M.K."/>
            <person name="Srinivasan S."/>
            <person name="Lee J.-J."/>
        </authorList>
    </citation>
    <scope>NUCLEOTIDE SEQUENCE [LARGE SCALE GENOMIC DNA]</scope>
    <source>
        <strain evidence="8 9">DY1</strain>
    </source>
</reference>
<sequence length="425" mass="45030">MNNDIRTHHPDGQGEVMAHAVDACVHCGFCLPACPTYALLGDEMDSPRGRIVLMKEVLEGALPLYDAAPHLDRCLGCQACVTACPSGVPYGELITSFRGWSEPQRQRSPLDRAKRAAILKILPAPKVFSLAARVGQFAKPLAPLLPTALRSPLDLLPERVPAMQPSAAFTPVRGQRRGRVAFLVGCAQQALAPNFNAATLRVLARNGIEVVIPDGQGCCGAAALHTGARGEALKLVRANLAAFNPDDFDAILSNAAGCGAGLKEYPAILHGLPDEAQARAFAAKVQDISEFLGALLEEGELEPPMPTSRPLTVAYHDACHLAHAQGVRSAPRALLRAIPGVTVLEVPEGDLCCGSAGTYNLEQPELATQLGVRKAKNILSTAPDLIASGNIGCHTQIQSHARRQGSPVPVMHTIEVLDLAYRGEL</sequence>
<dbReference type="PANTHER" id="PTHR32479">
    <property type="entry name" value="GLYCOLATE OXIDASE IRON-SULFUR SUBUNIT"/>
    <property type="match status" value="1"/>
</dbReference>
<dbReference type="OrthoDB" id="9770306at2"/>
<dbReference type="EMBL" id="CP011387">
    <property type="protein sequence ID" value="ANE43271.1"/>
    <property type="molecule type" value="Genomic_DNA"/>
</dbReference>
<dbReference type="PIRSF" id="PIRSF000139">
    <property type="entry name" value="Glc_ox_4Fe-4S"/>
    <property type="match status" value="1"/>
</dbReference>
<dbReference type="GO" id="GO:0019154">
    <property type="term" value="F:glycolate dehydrogenase activity"/>
    <property type="evidence" value="ECO:0007669"/>
    <property type="project" value="UniProtKB-EC"/>
</dbReference>
<evidence type="ECO:0000256" key="5">
    <source>
        <dbReference type="ARBA" id="ARBA00023014"/>
    </source>
</evidence>
<dbReference type="InterPro" id="IPR017896">
    <property type="entry name" value="4Fe4S_Fe-S-bd"/>
</dbReference>
<evidence type="ECO:0000256" key="2">
    <source>
        <dbReference type="ARBA" id="ARBA00022723"/>
    </source>
</evidence>
<evidence type="ECO:0000256" key="4">
    <source>
        <dbReference type="ARBA" id="ARBA00023004"/>
    </source>
</evidence>
<keyword evidence="5 6" id="KW-0411">Iron-sulfur</keyword>
<dbReference type="InterPro" id="IPR004017">
    <property type="entry name" value="Cys_rich_dom"/>
</dbReference>
<feature type="domain" description="4Fe-4S ferredoxin-type" evidence="7">
    <location>
        <begin position="14"/>
        <end position="44"/>
    </location>
</feature>
<dbReference type="Pfam" id="PF13183">
    <property type="entry name" value="Fer4_8"/>
    <property type="match status" value="1"/>
</dbReference>
<comment type="function">
    <text evidence="6">Component of a complex that catalyzes the oxidation of glycolate to glyoxylate.</text>
</comment>
<dbReference type="InterPro" id="IPR009051">
    <property type="entry name" value="Helical_ferredxn"/>
</dbReference>
<evidence type="ECO:0000259" key="7">
    <source>
        <dbReference type="PROSITE" id="PS51379"/>
    </source>
</evidence>
<proteinExistence type="predicted"/>
<evidence type="ECO:0000256" key="6">
    <source>
        <dbReference type="PIRNR" id="PIRNR000139"/>
    </source>
</evidence>
<dbReference type="PATRIC" id="fig|1182568.3.peg.1089"/>
<dbReference type="RefSeq" id="WP_064014333.1">
    <property type="nucleotide sequence ID" value="NZ_CP011387.1"/>
</dbReference>
<dbReference type="SUPFAM" id="SSF46548">
    <property type="entry name" value="alpha-helical ferredoxin"/>
    <property type="match status" value="1"/>
</dbReference>
<dbReference type="AlphaFoldDB" id="A0A172T8F4"/>
<keyword evidence="2 6" id="KW-0479">Metal-binding</keyword>
<dbReference type="GO" id="GO:0051539">
    <property type="term" value="F:4 iron, 4 sulfur cluster binding"/>
    <property type="evidence" value="ECO:0007669"/>
    <property type="project" value="UniProtKB-UniRule"/>
</dbReference>
<evidence type="ECO:0000313" key="9">
    <source>
        <dbReference type="Proteomes" id="UP000077363"/>
    </source>
</evidence>
<dbReference type="KEGG" id="dpu:SU48_05250"/>
<evidence type="ECO:0000313" key="8">
    <source>
        <dbReference type="EMBL" id="ANE43271.1"/>
    </source>
</evidence>
<name>A0A172T8F4_9DEIO</name>
<dbReference type="STRING" id="1182568.SU48_05250"/>
<keyword evidence="6" id="KW-0249">Electron transport</keyword>
<dbReference type="Pfam" id="PF02754">
    <property type="entry name" value="CCG"/>
    <property type="match status" value="2"/>
</dbReference>
<gene>
    <name evidence="8" type="ORF">SU48_05250</name>
</gene>
<dbReference type="InterPro" id="IPR012257">
    <property type="entry name" value="Glc_ox_4Fe-4S"/>
</dbReference>
<accession>A0A172T8F4</accession>
<dbReference type="Gene3D" id="1.10.1060.10">
    <property type="entry name" value="Alpha-helical ferredoxin"/>
    <property type="match status" value="1"/>
</dbReference>
<comment type="cofactor">
    <cofactor evidence="6">
        <name>[4Fe-4S] cluster</name>
        <dbReference type="ChEBI" id="CHEBI:49883"/>
    </cofactor>
    <text evidence="6">Binds 2 [4Fe-4S] clusters.</text>
</comment>
<keyword evidence="9" id="KW-1185">Reference proteome</keyword>
<evidence type="ECO:0000256" key="3">
    <source>
        <dbReference type="ARBA" id="ARBA00022737"/>
    </source>
</evidence>
<dbReference type="NCBIfam" id="NF008434">
    <property type="entry name" value="PRK11274.1"/>
    <property type="match status" value="1"/>
</dbReference>
<feature type="domain" description="4Fe-4S ferredoxin-type" evidence="7">
    <location>
        <begin position="65"/>
        <end position="94"/>
    </location>
</feature>
<keyword evidence="6" id="KW-0813">Transport</keyword>
<evidence type="ECO:0000256" key="1">
    <source>
        <dbReference type="ARBA" id="ARBA00022485"/>
    </source>
</evidence>
<protein>
    <recommendedName>
        <fullName evidence="6">Glycolate oxidase iron-sulfur subunit</fullName>
        <ecNumber evidence="6">1.1.99.14</ecNumber>
    </recommendedName>
</protein>
<comment type="catalytic activity">
    <reaction evidence="6">
        <text>(R)-lactate + A = pyruvate + AH2</text>
        <dbReference type="Rhea" id="RHEA:15089"/>
        <dbReference type="ChEBI" id="CHEBI:13193"/>
        <dbReference type="ChEBI" id="CHEBI:15361"/>
        <dbReference type="ChEBI" id="CHEBI:16004"/>
        <dbReference type="ChEBI" id="CHEBI:17499"/>
    </reaction>
</comment>
<dbReference type="EC" id="1.1.99.14" evidence="6"/>
<keyword evidence="3" id="KW-0677">Repeat</keyword>
<dbReference type="PROSITE" id="PS51379">
    <property type="entry name" value="4FE4S_FER_2"/>
    <property type="match status" value="2"/>
</dbReference>
<dbReference type="InterPro" id="IPR017900">
    <property type="entry name" value="4Fe4S_Fe_S_CS"/>
</dbReference>
<dbReference type="PANTHER" id="PTHR32479:SF17">
    <property type="entry name" value="GLYCOLATE OXIDASE IRON-SULFUR SUBUNIT"/>
    <property type="match status" value="1"/>
</dbReference>
<dbReference type="Proteomes" id="UP000077363">
    <property type="component" value="Chromosome"/>
</dbReference>
<organism evidence="8 9">
    <name type="scientific">Deinococcus puniceus</name>
    <dbReference type="NCBI Taxonomy" id="1182568"/>
    <lineage>
        <taxon>Bacteria</taxon>
        <taxon>Thermotogati</taxon>
        <taxon>Deinococcota</taxon>
        <taxon>Deinococci</taxon>
        <taxon>Deinococcales</taxon>
        <taxon>Deinococcaceae</taxon>
        <taxon>Deinococcus</taxon>
    </lineage>
</organism>
<dbReference type="GO" id="GO:0046872">
    <property type="term" value="F:metal ion binding"/>
    <property type="evidence" value="ECO:0007669"/>
    <property type="project" value="UniProtKB-UniRule"/>
</dbReference>
<comment type="catalytic activity">
    <reaction evidence="6">
        <text>glycolate + A = glyoxylate + AH2</text>
        <dbReference type="Rhea" id="RHEA:21264"/>
        <dbReference type="ChEBI" id="CHEBI:13193"/>
        <dbReference type="ChEBI" id="CHEBI:17499"/>
        <dbReference type="ChEBI" id="CHEBI:29805"/>
        <dbReference type="ChEBI" id="CHEBI:36655"/>
        <dbReference type="EC" id="1.1.99.14"/>
    </reaction>
</comment>
<keyword evidence="4 6" id="KW-0408">Iron</keyword>